<dbReference type="Proteomes" id="UP000032141">
    <property type="component" value="Chromosome C7"/>
</dbReference>
<proteinExistence type="predicted"/>
<sequence length="224" mass="25357">MLRRFFRSSILAQASTRGASPPNGMNFESSEIVAGATTGRDHPDLVPTVRNRRRSRRHQPHRNRSPDEAARTSRSFAPVRVNTTRRRSPPEPPHVKTTRQRLQPPFAGASIRPLPGSRCRIATEPPLPPASFPVSHRPPPLPHVTRAGDSANSAESTRNRFDLTNRLIFDQRVDVYVDIDKTHFKPFEGRLDSNFRPCFRFGVYLSSWSSEIPLLFIAKDSMID</sequence>
<dbReference type="HOGENOM" id="CLU_1236559_0_0_1"/>
<organism evidence="2 3">
    <name type="scientific">Brassica oleracea var. oleracea</name>
    <dbReference type="NCBI Taxonomy" id="109376"/>
    <lineage>
        <taxon>Eukaryota</taxon>
        <taxon>Viridiplantae</taxon>
        <taxon>Streptophyta</taxon>
        <taxon>Embryophyta</taxon>
        <taxon>Tracheophyta</taxon>
        <taxon>Spermatophyta</taxon>
        <taxon>Magnoliopsida</taxon>
        <taxon>eudicotyledons</taxon>
        <taxon>Gunneridae</taxon>
        <taxon>Pentapetalae</taxon>
        <taxon>rosids</taxon>
        <taxon>malvids</taxon>
        <taxon>Brassicales</taxon>
        <taxon>Brassicaceae</taxon>
        <taxon>Brassiceae</taxon>
        <taxon>Brassica</taxon>
    </lineage>
</organism>
<name>A0A0D3D4B7_BRAOL</name>
<reference evidence="2 3" key="1">
    <citation type="journal article" date="2014" name="Genome Biol.">
        <title>Transcriptome and methylome profiling reveals relics of genome dominance in the mesopolyploid Brassica oleracea.</title>
        <authorList>
            <person name="Parkin I.A."/>
            <person name="Koh C."/>
            <person name="Tang H."/>
            <person name="Robinson S.J."/>
            <person name="Kagale S."/>
            <person name="Clarke W.E."/>
            <person name="Town C.D."/>
            <person name="Nixon J."/>
            <person name="Krishnakumar V."/>
            <person name="Bidwell S.L."/>
            <person name="Denoeud F."/>
            <person name="Belcram H."/>
            <person name="Links M.G."/>
            <person name="Just J."/>
            <person name="Clarke C."/>
            <person name="Bender T."/>
            <person name="Huebert T."/>
            <person name="Mason A.S."/>
            <person name="Pires J.C."/>
            <person name="Barker G."/>
            <person name="Moore J."/>
            <person name="Walley P.G."/>
            <person name="Manoli S."/>
            <person name="Batley J."/>
            <person name="Edwards D."/>
            <person name="Nelson M.N."/>
            <person name="Wang X."/>
            <person name="Paterson A.H."/>
            <person name="King G."/>
            <person name="Bancroft I."/>
            <person name="Chalhoub B."/>
            <person name="Sharpe A.G."/>
        </authorList>
    </citation>
    <scope>NUCLEOTIDE SEQUENCE</scope>
    <source>
        <strain evidence="2 3">cv. TO1000</strain>
    </source>
</reference>
<feature type="region of interest" description="Disordered" evidence="1">
    <location>
        <begin position="128"/>
        <end position="156"/>
    </location>
</feature>
<evidence type="ECO:0000256" key="1">
    <source>
        <dbReference type="SAM" id="MobiDB-lite"/>
    </source>
</evidence>
<evidence type="ECO:0000313" key="3">
    <source>
        <dbReference type="Proteomes" id="UP000032141"/>
    </source>
</evidence>
<dbReference type="EnsemblPlants" id="Bo7g026580.1">
    <property type="protein sequence ID" value="Bo7g026580.1"/>
    <property type="gene ID" value="Bo7g026580"/>
</dbReference>
<protein>
    <submittedName>
        <fullName evidence="2">Uncharacterized protein</fullName>
    </submittedName>
</protein>
<keyword evidence="3" id="KW-1185">Reference proteome</keyword>
<dbReference type="Gramene" id="Bo7g026580.1">
    <property type="protein sequence ID" value="Bo7g026580.1"/>
    <property type="gene ID" value="Bo7g026580"/>
</dbReference>
<feature type="region of interest" description="Disordered" evidence="1">
    <location>
        <begin position="15"/>
        <end position="116"/>
    </location>
</feature>
<reference evidence="2" key="2">
    <citation type="submission" date="2015-03" db="UniProtKB">
        <authorList>
            <consortium name="EnsemblPlants"/>
        </authorList>
    </citation>
    <scope>IDENTIFICATION</scope>
</reference>
<dbReference type="AlphaFoldDB" id="A0A0D3D4B7"/>
<evidence type="ECO:0000313" key="2">
    <source>
        <dbReference type="EnsemblPlants" id="Bo7g026580.1"/>
    </source>
</evidence>
<feature type="compositionally biased region" description="Basic residues" evidence="1">
    <location>
        <begin position="50"/>
        <end position="63"/>
    </location>
</feature>
<accession>A0A0D3D4B7</accession>
<feature type="compositionally biased region" description="Pro residues" evidence="1">
    <location>
        <begin position="128"/>
        <end position="142"/>
    </location>
</feature>